<dbReference type="InterPro" id="IPR036736">
    <property type="entry name" value="ACP-like_sf"/>
</dbReference>
<reference evidence="5" key="1">
    <citation type="submission" date="2024-07" db="EMBL/GenBank/DDBJ databases">
        <authorList>
            <person name="Yu S.T."/>
        </authorList>
    </citation>
    <scope>NUCLEOTIDE SEQUENCE</scope>
    <source>
        <strain evidence="5">R44</strain>
    </source>
</reference>
<protein>
    <submittedName>
        <fullName evidence="5">Phosphopantetheine-binding protein</fullName>
    </submittedName>
</protein>
<keyword evidence="1" id="KW-0596">Phosphopantetheine</keyword>
<evidence type="ECO:0000256" key="3">
    <source>
        <dbReference type="SAM" id="MobiDB-lite"/>
    </source>
</evidence>
<evidence type="ECO:0000313" key="5">
    <source>
        <dbReference type="EMBL" id="XDQ76961.1"/>
    </source>
</evidence>
<feature type="domain" description="Carrier" evidence="4">
    <location>
        <begin position="81"/>
        <end position="158"/>
    </location>
</feature>
<dbReference type="PROSITE" id="PS50075">
    <property type="entry name" value="CARRIER"/>
    <property type="match status" value="1"/>
</dbReference>
<keyword evidence="2" id="KW-0597">Phosphoprotein</keyword>
<dbReference type="Pfam" id="PF00550">
    <property type="entry name" value="PP-binding"/>
    <property type="match status" value="1"/>
</dbReference>
<feature type="region of interest" description="Disordered" evidence="3">
    <location>
        <begin position="1"/>
        <end position="23"/>
    </location>
</feature>
<dbReference type="AlphaFoldDB" id="A0AB39TCG0"/>
<proteinExistence type="predicted"/>
<dbReference type="RefSeq" id="WP_369149624.1">
    <property type="nucleotide sequence ID" value="NZ_CP163444.1"/>
</dbReference>
<dbReference type="SUPFAM" id="SSF47336">
    <property type="entry name" value="ACP-like"/>
    <property type="match status" value="1"/>
</dbReference>
<dbReference type="InterPro" id="IPR006162">
    <property type="entry name" value="Ppantetheine_attach_site"/>
</dbReference>
<dbReference type="EMBL" id="CP163444">
    <property type="protein sequence ID" value="XDQ76961.1"/>
    <property type="molecule type" value="Genomic_DNA"/>
</dbReference>
<organism evidence="5">
    <name type="scientific">Streptomyces sp. R44</name>
    <dbReference type="NCBI Taxonomy" id="3238633"/>
    <lineage>
        <taxon>Bacteria</taxon>
        <taxon>Bacillati</taxon>
        <taxon>Actinomycetota</taxon>
        <taxon>Actinomycetes</taxon>
        <taxon>Kitasatosporales</taxon>
        <taxon>Streptomycetaceae</taxon>
        <taxon>Streptomyces</taxon>
    </lineage>
</organism>
<name>A0AB39TCG0_9ACTN</name>
<sequence length="162" mass="17301">MPRVTGRSTSRTRSRRPRSFSSRTCCCGRSIALHAVGPPRSRPEASSSGGRGVRLTRPGDDQARRARSCGAVPTLRIMAKLTNEQALSAVIKAITAVAQIPQEAIEPDSQLTDLGVDSIQIMQIAAQLESELSVGLLASDSRTPQTPREYAEHLIAAQPADA</sequence>
<dbReference type="PROSITE" id="PS00012">
    <property type="entry name" value="PHOSPHOPANTETHEINE"/>
    <property type="match status" value="1"/>
</dbReference>
<feature type="region of interest" description="Disordered" evidence="3">
    <location>
        <begin position="36"/>
        <end position="67"/>
    </location>
</feature>
<evidence type="ECO:0000256" key="1">
    <source>
        <dbReference type="ARBA" id="ARBA00022450"/>
    </source>
</evidence>
<accession>A0AB39TCG0</accession>
<evidence type="ECO:0000259" key="4">
    <source>
        <dbReference type="PROSITE" id="PS50075"/>
    </source>
</evidence>
<dbReference type="Gene3D" id="1.10.1200.10">
    <property type="entry name" value="ACP-like"/>
    <property type="match status" value="1"/>
</dbReference>
<gene>
    <name evidence="5" type="ORF">AB5J54_41255</name>
</gene>
<evidence type="ECO:0000256" key="2">
    <source>
        <dbReference type="ARBA" id="ARBA00022553"/>
    </source>
</evidence>
<dbReference type="InterPro" id="IPR009081">
    <property type="entry name" value="PP-bd_ACP"/>
</dbReference>